<accession>A0A9D2PTD2</accession>
<keyword evidence="1" id="KW-0813">Transport</keyword>
<dbReference type="GO" id="GO:0005524">
    <property type="term" value="F:ATP binding"/>
    <property type="evidence" value="ECO:0007669"/>
    <property type="project" value="UniProtKB-KW"/>
</dbReference>
<sequence length="271" mass="30453">MADRQNQKSVLRLEHVTKRFSGLVAVNDLSLDMKERTIHSLIGPNGAGKSTCINMITGLLSLTEGEIYHKDTKISGLKAHEIARTRCSRTFQNLKLYRSMTVKENLMMGTSMDMKQGLVRFMFDLKGAAAEEKRMSEQADEIMEFIGIQDLANEYPANMPYGKQKLTELARALMSRPELLFLDEPAAGLNPSERVEFVDIMMKVFESGIDIFLIEHNMDVIMNISDYITVINFGAKIAEGTPEEIQQDPVVIKAYLGERYKKPAARGTAHA</sequence>
<organism evidence="5 6">
    <name type="scientific">Candidatus Enterocloster excrementigallinarum</name>
    <dbReference type="NCBI Taxonomy" id="2838558"/>
    <lineage>
        <taxon>Bacteria</taxon>
        <taxon>Bacillati</taxon>
        <taxon>Bacillota</taxon>
        <taxon>Clostridia</taxon>
        <taxon>Lachnospirales</taxon>
        <taxon>Lachnospiraceae</taxon>
        <taxon>Enterocloster</taxon>
    </lineage>
</organism>
<dbReference type="CDD" id="cd03219">
    <property type="entry name" value="ABC_Mj1267_LivG_branched"/>
    <property type="match status" value="1"/>
</dbReference>
<dbReference type="Proteomes" id="UP000823863">
    <property type="component" value="Unassembled WGS sequence"/>
</dbReference>
<evidence type="ECO:0000256" key="2">
    <source>
        <dbReference type="ARBA" id="ARBA00022741"/>
    </source>
</evidence>
<evidence type="ECO:0000256" key="3">
    <source>
        <dbReference type="ARBA" id="ARBA00022840"/>
    </source>
</evidence>
<dbReference type="InterPro" id="IPR027417">
    <property type="entry name" value="P-loop_NTPase"/>
</dbReference>
<dbReference type="Gene3D" id="3.40.50.300">
    <property type="entry name" value="P-loop containing nucleotide triphosphate hydrolases"/>
    <property type="match status" value="1"/>
</dbReference>
<reference evidence="5" key="2">
    <citation type="submission" date="2021-04" db="EMBL/GenBank/DDBJ databases">
        <authorList>
            <person name="Gilroy R."/>
        </authorList>
    </citation>
    <scope>NUCLEOTIDE SEQUENCE</scope>
    <source>
        <strain evidence="5">CHK198-12963</strain>
    </source>
</reference>
<evidence type="ECO:0000256" key="1">
    <source>
        <dbReference type="ARBA" id="ARBA00022448"/>
    </source>
</evidence>
<dbReference type="GO" id="GO:0005886">
    <property type="term" value="C:plasma membrane"/>
    <property type="evidence" value="ECO:0007669"/>
    <property type="project" value="TreeGrafter"/>
</dbReference>
<evidence type="ECO:0000259" key="4">
    <source>
        <dbReference type="PROSITE" id="PS50893"/>
    </source>
</evidence>
<dbReference type="SMART" id="SM00382">
    <property type="entry name" value="AAA"/>
    <property type="match status" value="1"/>
</dbReference>
<dbReference type="EMBL" id="DWWB01000017">
    <property type="protein sequence ID" value="HJC65903.1"/>
    <property type="molecule type" value="Genomic_DNA"/>
</dbReference>
<dbReference type="PANTHER" id="PTHR45772">
    <property type="entry name" value="CONSERVED COMPONENT OF ABC TRANSPORTER FOR NATURAL AMINO ACIDS-RELATED"/>
    <property type="match status" value="1"/>
</dbReference>
<dbReference type="PANTHER" id="PTHR45772:SF9">
    <property type="entry name" value="CONSERVED COMPONENT OF ABC TRANSPORTER FOR NATURAL AMINO ACIDS"/>
    <property type="match status" value="1"/>
</dbReference>
<evidence type="ECO:0000313" key="5">
    <source>
        <dbReference type="EMBL" id="HJC65903.1"/>
    </source>
</evidence>
<dbReference type="AlphaFoldDB" id="A0A9D2PTD2"/>
<dbReference type="PROSITE" id="PS50893">
    <property type="entry name" value="ABC_TRANSPORTER_2"/>
    <property type="match status" value="1"/>
</dbReference>
<dbReference type="InterPro" id="IPR003439">
    <property type="entry name" value="ABC_transporter-like_ATP-bd"/>
</dbReference>
<proteinExistence type="predicted"/>
<dbReference type="Pfam" id="PF12399">
    <property type="entry name" value="BCA_ABC_TP_C"/>
    <property type="match status" value="1"/>
</dbReference>
<keyword evidence="2" id="KW-0547">Nucleotide-binding</keyword>
<dbReference type="SUPFAM" id="SSF52540">
    <property type="entry name" value="P-loop containing nucleoside triphosphate hydrolases"/>
    <property type="match status" value="1"/>
</dbReference>
<dbReference type="FunFam" id="3.40.50.300:FF:000421">
    <property type="entry name" value="Branched-chain amino acid ABC transporter ATP-binding protein"/>
    <property type="match status" value="1"/>
</dbReference>
<keyword evidence="3 5" id="KW-0067">ATP-binding</keyword>
<comment type="caution">
    <text evidence="5">The sequence shown here is derived from an EMBL/GenBank/DDBJ whole genome shotgun (WGS) entry which is preliminary data.</text>
</comment>
<protein>
    <submittedName>
        <fullName evidence="5">ABC transporter ATP-binding protein</fullName>
    </submittedName>
</protein>
<reference evidence="5" key="1">
    <citation type="journal article" date="2021" name="PeerJ">
        <title>Extensive microbial diversity within the chicken gut microbiome revealed by metagenomics and culture.</title>
        <authorList>
            <person name="Gilroy R."/>
            <person name="Ravi A."/>
            <person name="Getino M."/>
            <person name="Pursley I."/>
            <person name="Horton D.L."/>
            <person name="Alikhan N.F."/>
            <person name="Baker D."/>
            <person name="Gharbi K."/>
            <person name="Hall N."/>
            <person name="Watson M."/>
            <person name="Adriaenssens E.M."/>
            <person name="Foster-Nyarko E."/>
            <person name="Jarju S."/>
            <person name="Secka A."/>
            <person name="Antonio M."/>
            <person name="Oren A."/>
            <person name="Chaudhuri R.R."/>
            <person name="La Ragione R."/>
            <person name="Hildebrand F."/>
            <person name="Pallen M.J."/>
        </authorList>
    </citation>
    <scope>NUCLEOTIDE SEQUENCE</scope>
    <source>
        <strain evidence="5">CHK198-12963</strain>
    </source>
</reference>
<dbReference type="InterPro" id="IPR003593">
    <property type="entry name" value="AAA+_ATPase"/>
</dbReference>
<name>A0A9D2PTD2_9FIRM</name>
<gene>
    <name evidence="5" type="ORF">H9931_04170</name>
</gene>
<evidence type="ECO:0000313" key="6">
    <source>
        <dbReference type="Proteomes" id="UP000823863"/>
    </source>
</evidence>
<dbReference type="InterPro" id="IPR051120">
    <property type="entry name" value="ABC_AA/LPS_Transport"/>
</dbReference>
<feature type="domain" description="ABC transporter" evidence="4">
    <location>
        <begin position="11"/>
        <end position="258"/>
    </location>
</feature>
<dbReference type="InterPro" id="IPR032823">
    <property type="entry name" value="BCA_ABC_TP_C"/>
</dbReference>
<dbReference type="Pfam" id="PF00005">
    <property type="entry name" value="ABC_tran"/>
    <property type="match status" value="1"/>
</dbReference>
<dbReference type="GO" id="GO:0016887">
    <property type="term" value="F:ATP hydrolysis activity"/>
    <property type="evidence" value="ECO:0007669"/>
    <property type="project" value="InterPro"/>
</dbReference>